<evidence type="ECO:0000256" key="1">
    <source>
        <dbReference type="SAM" id="MobiDB-lite"/>
    </source>
</evidence>
<dbReference type="VEuPathDB" id="AmoebaDB:NAEGRDRAFT_65045"/>
<evidence type="ECO:0000313" key="3">
    <source>
        <dbReference type="Proteomes" id="UP000006671"/>
    </source>
</evidence>
<dbReference type="AlphaFoldDB" id="D2V865"/>
<gene>
    <name evidence="2" type="ORF">NAEGRDRAFT_65045</name>
</gene>
<reference evidence="2 3" key="1">
    <citation type="journal article" date="2010" name="Cell">
        <title>The genome of Naegleria gruberi illuminates early eukaryotic versatility.</title>
        <authorList>
            <person name="Fritz-Laylin L.K."/>
            <person name="Prochnik S.E."/>
            <person name="Ginger M.L."/>
            <person name="Dacks J.B."/>
            <person name="Carpenter M.L."/>
            <person name="Field M.C."/>
            <person name="Kuo A."/>
            <person name="Paredez A."/>
            <person name="Chapman J."/>
            <person name="Pham J."/>
            <person name="Shu S."/>
            <person name="Neupane R."/>
            <person name="Cipriano M."/>
            <person name="Mancuso J."/>
            <person name="Tu H."/>
            <person name="Salamov A."/>
            <person name="Lindquist E."/>
            <person name="Shapiro H."/>
            <person name="Lucas S."/>
            <person name="Grigoriev I.V."/>
            <person name="Cande W.Z."/>
            <person name="Fulton C."/>
            <person name="Rokhsar D.S."/>
            <person name="Dawson S.C."/>
        </authorList>
    </citation>
    <scope>NUCLEOTIDE SEQUENCE [LARGE SCALE GENOMIC DNA]</scope>
    <source>
        <strain evidence="2 3">NEG-M</strain>
    </source>
</reference>
<feature type="region of interest" description="Disordered" evidence="1">
    <location>
        <begin position="75"/>
        <end position="119"/>
    </location>
</feature>
<proteinExistence type="predicted"/>
<dbReference type="Gene3D" id="3.30.710.10">
    <property type="entry name" value="Potassium Channel Kv1.1, Chain A"/>
    <property type="match status" value="1"/>
</dbReference>
<organism evidence="3">
    <name type="scientific">Naegleria gruberi</name>
    <name type="common">Amoeba</name>
    <dbReference type="NCBI Taxonomy" id="5762"/>
    <lineage>
        <taxon>Eukaryota</taxon>
        <taxon>Discoba</taxon>
        <taxon>Heterolobosea</taxon>
        <taxon>Tetramitia</taxon>
        <taxon>Eutetramitia</taxon>
        <taxon>Vahlkampfiidae</taxon>
        <taxon>Naegleria</taxon>
    </lineage>
</organism>
<feature type="region of interest" description="Disordered" evidence="1">
    <location>
        <begin position="396"/>
        <end position="435"/>
    </location>
</feature>
<dbReference type="GeneID" id="8861299"/>
<dbReference type="OrthoDB" id="10357460at2759"/>
<feature type="compositionally biased region" description="Polar residues" evidence="1">
    <location>
        <begin position="92"/>
        <end position="109"/>
    </location>
</feature>
<evidence type="ECO:0000313" key="2">
    <source>
        <dbReference type="EMBL" id="EFC47122.1"/>
    </source>
</evidence>
<keyword evidence="3" id="KW-1185">Reference proteome</keyword>
<dbReference type="InParanoid" id="D2V865"/>
<dbReference type="Proteomes" id="UP000006671">
    <property type="component" value="Unassembled WGS sequence"/>
</dbReference>
<feature type="compositionally biased region" description="Polar residues" evidence="1">
    <location>
        <begin position="7"/>
        <end position="31"/>
    </location>
</feature>
<accession>D2V865</accession>
<protein>
    <submittedName>
        <fullName evidence="2">Predicted protein</fullName>
    </submittedName>
</protein>
<feature type="compositionally biased region" description="Low complexity" evidence="1">
    <location>
        <begin position="75"/>
        <end position="86"/>
    </location>
</feature>
<feature type="compositionally biased region" description="Low complexity" evidence="1">
    <location>
        <begin position="424"/>
        <end position="435"/>
    </location>
</feature>
<dbReference type="InterPro" id="IPR011333">
    <property type="entry name" value="SKP1/BTB/POZ_sf"/>
</dbReference>
<dbReference type="KEGG" id="ngr:NAEGRDRAFT_65045"/>
<dbReference type="EMBL" id="GG738856">
    <property type="protein sequence ID" value="EFC47122.1"/>
    <property type="molecule type" value="Genomic_DNA"/>
</dbReference>
<feature type="region of interest" description="Disordered" evidence="1">
    <location>
        <begin position="1"/>
        <end position="31"/>
    </location>
</feature>
<sequence>MEEQDDQQTPHNSASDNHQTSVTRTNSSTSFMMDQISDETTQSLIEEISSKSFRASPTSYYHQSFLNQQLQYNNNSMSQNYSGNSQDYFPSDSVSTNQNSERSQASSMRQQHHNQQNNIPINSKHFNVQCYRGNLSQEESIQAQTSQQPLLHPKSITIEWVFDDCITQRYIHKRLKKCLSGKQFSDVEFRFSNDYSIDEEIPKKTSTTLTISENACFLIPSIACKIDEGKIQTIELQIPFCFHFAIDYPEDIPSLVTSYNQKVTMEGCVVFSSQVFVQIFEWCEHYSTNKEFIQIDLEGKGMMFCCNSESYFKSVIGEWNWDFLQSMDKNLLLQTLIMSHILSITPLLLMIKTKIMFDVRQKCKEAASYQPSHATTKIQFLNYFVQDPSKCQSLINSPTIHSSPIPHRRHARSSSYDKIRGLTSSSSNSSKRNSPALASSSAAALLTSTTSVPSSSSTSSSNGQKSSMIEDKVLATLGDSEKGLIHFMRIR</sequence>
<dbReference type="RefSeq" id="XP_002679866.1">
    <property type="nucleotide sequence ID" value="XM_002679820.1"/>
</dbReference>
<name>D2V865_NAEGR</name>
<dbReference type="OMA" id="FHFAIDY"/>